<dbReference type="InterPro" id="IPR036388">
    <property type="entry name" value="WH-like_DNA-bd_sf"/>
</dbReference>
<gene>
    <name evidence="2" type="ORF">LRB_1129</name>
</gene>
<accession>A0A837IQ26</accession>
<evidence type="ECO:0000256" key="1">
    <source>
        <dbReference type="SAM" id="Coils"/>
    </source>
</evidence>
<proteinExistence type="predicted"/>
<dbReference type="EMBL" id="JHAJ01000084">
    <property type="protein sequence ID" value="KLA45940.1"/>
    <property type="molecule type" value="Genomic_DNA"/>
</dbReference>
<keyword evidence="1" id="KW-0175">Coiled coil</keyword>
<feature type="coiled-coil region" evidence="1">
    <location>
        <begin position="76"/>
        <end position="103"/>
    </location>
</feature>
<protein>
    <submittedName>
        <fullName evidence="2">Phage domain protein</fullName>
    </submittedName>
</protein>
<organism evidence="2 3">
    <name type="scientific">Ligilactobacillus ruminis</name>
    <dbReference type="NCBI Taxonomy" id="1623"/>
    <lineage>
        <taxon>Bacteria</taxon>
        <taxon>Bacillati</taxon>
        <taxon>Bacillota</taxon>
        <taxon>Bacilli</taxon>
        <taxon>Lactobacillales</taxon>
        <taxon>Lactobacillaceae</taxon>
        <taxon>Ligilactobacillus</taxon>
    </lineage>
</organism>
<dbReference type="AlphaFoldDB" id="A0A837IQ26"/>
<name>A0A837IQ26_9LACO</name>
<sequence>MKGSDLMEMSEKEKAVLTIIPTGSEKPIKGAMICEKTGLSKRVMQETIANLITKHHAKIGAIRKGKETGYYIVQNKADLEMALRPLRAQVRRMEERINILESEK</sequence>
<dbReference type="RefSeq" id="WP_180376727.1">
    <property type="nucleotide sequence ID" value="NZ_MRYP01000012.1"/>
</dbReference>
<comment type="caution">
    <text evidence="2">The sequence shown here is derived from an EMBL/GenBank/DDBJ whole genome shotgun (WGS) entry which is preliminary data.</text>
</comment>
<dbReference type="Gene3D" id="1.10.10.10">
    <property type="entry name" value="Winged helix-like DNA-binding domain superfamily/Winged helix DNA-binding domain"/>
    <property type="match status" value="1"/>
</dbReference>
<evidence type="ECO:0000313" key="2">
    <source>
        <dbReference type="EMBL" id="KLA45940.1"/>
    </source>
</evidence>
<dbReference type="Proteomes" id="UP000035618">
    <property type="component" value="Unassembled WGS sequence"/>
</dbReference>
<evidence type="ECO:0000313" key="3">
    <source>
        <dbReference type="Proteomes" id="UP000035618"/>
    </source>
</evidence>
<reference evidence="2 3" key="1">
    <citation type="journal article" date="2015" name="BMC Microbiol.">
        <title>Lactobacillus ruminis strains cluster according to their mammalian gut source.</title>
        <authorList>
            <person name="O' Donnell M.M."/>
            <person name="Harris H.M."/>
            <person name="Lynch D.B."/>
            <person name="Ross R.P."/>
            <person name="O'Toole P.W."/>
        </authorList>
    </citation>
    <scope>NUCLEOTIDE SEQUENCE [LARGE SCALE GENOMIC DNA]</scope>
    <source>
        <strain evidence="2 3">ATCC 27780</strain>
    </source>
</reference>